<dbReference type="GO" id="GO:0005886">
    <property type="term" value="C:plasma membrane"/>
    <property type="evidence" value="ECO:0007669"/>
    <property type="project" value="UniProtKB-SubCell"/>
</dbReference>
<feature type="transmembrane region" description="Helical" evidence="6">
    <location>
        <begin position="21"/>
        <end position="43"/>
    </location>
</feature>
<dbReference type="OrthoDB" id="5933722at2"/>
<feature type="domain" description="MacB-like periplasmic core" evidence="8">
    <location>
        <begin position="20"/>
        <end position="239"/>
    </location>
</feature>
<keyword evidence="10" id="KW-1185">Reference proteome</keyword>
<evidence type="ECO:0000313" key="10">
    <source>
        <dbReference type="Proteomes" id="UP000219452"/>
    </source>
</evidence>
<feature type="transmembrane region" description="Helical" evidence="6">
    <location>
        <begin position="431"/>
        <end position="454"/>
    </location>
</feature>
<keyword evidence="4 6" id="KW-1133">Transmembrane helix</keyword>
<evidence type="ECO:0000256" key="3">
    <source>
        <dbReference type="ARBA" id="ARBA00022692"/>
    </source>
</evidence>
<keyword evidence="3 6" id="KW-0812">Transmembrane</keyword>
<feature type="domain" description="ABC3 transporter permease C-terminal" evidence="7">
    <location>
        <begin position="686"/>
        <end position="798"/>
    </location>
</feature>
<dbReference type="GO" id="GO:0022857">
    <property type="term" value="F:transmembrane transporter activity"/>
    <property type="evidence" value="ECO:0007669"/>
    <property type="project" value="TreeGrafter"/>
</dbReference>
<dbReference type="InterPro" id="IPR050250">
    <property type="entry name" value="Macrolide_Exporter_MacB"/>
</dbReference>
<dbReference type="Proteomes" id="UP000219452">
    <property type="component" value="Unassembled WGS sequence"/>
</dbReference>
<feature type="domain" description="MacB-like periplasmic core" evidence="8">
    <location>
        <begin position="497"/>
        <end position="641"/>
    </location>
</feature>
<name>A0A286G152_9BACT</name>
<feature type="transmembrane region" description="Helical" evidence="6">
    <location>
        <begin position="734"/>
        <end position="753"/>
    </location>
</feature>
<feature type="domain" description="ABC3 transporter permease C-terminal" evidence="7">
    <location>
        <begin position="299"/>
        <end position="415"/>
    </location>
</feature>
<proteinExistence type="predicted"/>
<gene>
    <name evidence="9" type="ORF">SAMN06269250_2986</name>
</gene>
<feature type="transmembrane region" description="Helical" evidence="6">
    <location>
        <begin position="387"/>
        <end position="410"/>
    </location>
</feature>
<dbReference type="PANTHER" id="PTHR30572">
    <property type="entry name" value="MEMBRANE COMPONENT OF TRANSPORTER-RELATED"/>
    <property type="match status" value="1"/>
</dbReference>
<feature type="transmembrane region" description="Helical" evidence="6">
    <location>
        <begin position="344"/>
        <end position="367"/>
    </location>
</feature>
<keyword evidence="2" id="KW-1003">Cell membrane</keyword>
<dbReference type="InterPro" id="IPR003838">
    <property type="entry name" value="ABC3_permease_C"/>
</dbReference>
<evidence type="ECO:0000259" key="7">
    <source>
        <dbReference type="Pfam" id="PF02687"/>
    </source>
</evidence>
<dbReference type="InterPro" id="IPR025857">
    <property type="entry name" value="MacB_PCD"/>
</dbReference>
<organism evidence="9 10">
    <name type="scientific">Spirosoma fluviale</name>
    <dbReference type="NCBI Taxonomy" id="1597977"/>
    <lineage>
        <taxon>Bacteria</taxon>
        <taxon>Pseudomonadati</taxon>
        <taxon>Bacteroidota</taxon>
        <taxon>Cytophagia</taxon>
        <taxon>Cytophagales</taxon>
        <taxon>Cytophagaceae</taxon>
        <taxon>Spirosoma</taxon>
    </lineage>
</organism>
<reference evidence="10" key="1">
    <citation type="submission" date="2017-09" db="EMBL/GenBank/DDBJ databases">
        <authorList>
            <person name="Varghese N."/>
            <person name="Submissions S."/>
        </authorList>
    </citation>
    <scope>NUCLEOTIDE SEQUENCE [LARGE SCALE GENOMIC DNA]</scope>
    <source>
        <strain evidence="10">DSM 29961</strain>
    </source>
</reference>
<dbReference type="Pfam" id="PF02687">
    <property type="entry name" value="FtsX"/>
    <property type="match status" value="2"/>
</dbReference>
<evidence type="ECO:0000259" key="8">
    <source>
        <dbReference type="Pfam" id="PF12704"/>
    </source>
</evidence>
<dbReference type="AlphaFoldDB" id="A0A286G152"/>
<dbReference type="EMBL" id="OCNH01000002">
    <property type="protein sequence ID" value="SOD89208.1"/>
    <property type="molecule type" value="Genomic_DNA"/>
</dbReference>
<dbReference type="RefSeq" id="WP_097126587.1">
    <property type="nucleotide sequence ID" value="NZ_OCNH01000002.1"/>
</dbReference>
<evidence type="ECO:0000256" key="5">
    <source>
        <dbReference type="ARBA" id="ARBA00023136"/>
    </source>
</evidence>
<accession>A0A286G152</accession>
<feature type="transmembrane region" description="Helical" evidence="6">
    <location>
        <begin position="682"/>
        <end position="706"/>
    </location>
</feature>
<dbReference type="PANTHER" id="PTHR30572:SF18">
    <property type="entry name" value="ABC-TYPE MACROLIDE FAMILY EXPORT SYSTEM PERMEASE COMPONENT 2"/>
    <property type="match status" value="1"/>
</dbReference>
<feature type="transmembrane region" description="Helical" evidence="6">
    <location>
        <begin position="292"/>
        <end position="315"/>
    </location>
</feature>
<evidence type="ECO:0000313" key="9">
    <source>
        <dbReference type="EMBL" id="SOD89208.1"/>
    </source>
</evidence>
<feature type="transmembrane region" description="Helical" evidence="6">
    <location>
        <begin position="768"/>
        <end position="788"/>
    </location>
</feature>
<keyword evidence="5 6" id="KW-0472">Membrane</keyword>
<evidence type="ECO:0000256" key="6">
    <source>
        <dbReference type="SAM" id="Phobius"/>
    </source>
</evidence>
<sequence>MFRNYLKVALRTLWKHRTHTLINIVGLSVAFGTCVLLFLTATFELSYDSFHTDADRIFRLNFLSTNRDGTTDKGSTMPYPISPALKAEFPEIEGVTRWFDRSAIVRRSSQTYSKDVRMADADFLTMFSFPLQKGNVKTAMNSLSDIVISERMAKDIFGQEDPVGKPLQLRMNDAWQAFTVTGVISNAPKNSSIDFDALIRSDNAGDYQEFKSRWDHGNHDVYVKIKAGTDAQTLQRRTQAFMDKYFASDIKDRQKQGYPKNELGYQRSLLLEPMRDVHFDTVTTHGGGISRAYVYTLLLIGLFILAIACINFINLTIAQSLSRAREVGVRKSLGAQRGQLFSQIWGETLLLCFAALLIGLGLAYVVLPTFNRLFRSYLTLDNFLTPTVLLVTALGFLFITLVAGGYPSWFVTRFNAVEVLKGKVKMSKPGFLRNSLIVTQFTIACLLIVCTVIVRQQISYLQQKPMGMDKEQVISIPVGGELNGTVALKAMRDRLTNQPNITAVSGSGVNIGAGLDGSSSRMMFGFLYGKRDITCDWLRIDTDYLKTMGIKLLKGRDFSPAFSTDSSSAVLITESMAKALGEANPVGKFIKPDNKSYQIVGVVSDFNLYSLHQEAKSITLQMESSAPIQYILVRVNPQNLTGAMETIKSAWKTIAPKQEFIGSFLDENTERWYRKEQRLSTIFSTAAGIAILLSCMGLFSIALLTIEQRTKEIGVRKVLGASISSIVALLSKDFLKLVVAAIVIASPLAWWAMDNWLQDFAYKIDIEWWVFALAGVLAIMIALLTVSYQSVKAALMNPVKSLRSE</sequence>
<evidence type="ECO:0000256" key="4">
    <source>
        <dbReference type="ARBA" id="ARBA00022989"/>
    </source>
</evidence>
<evidence type="ECO:0000256" key="1">
    <source>
        <dbReference type="ARBA" id="ARBA00004651"/>
    </source>
</evidence>
<comment type="subcellular location">
    <subcellularLocation>
        <location evidence="1">Cell membrane</location>
        <topology evidence="1">Multi-pass membrane protein</topology>
    </subcellularLocation>
</comment>
<protein>
    <submittedName>
        <fullName evidence="9">Duplicated orphan permease</fullName>
    </submittedName>
</protein>
<evidence type="ECO:0000256" key="2">
    <source>
        <dbReference type="ARBA" id="ARBA00022475"/>
    </source>
</evidence>
<dbReference type="Pfam" id="PF12704">
    <property type="entry name" value="MacB_PCD"/>
    <property type="match status" value="2"/>
</dbReference>